<reference evidence="2 3" key="1">
    <citation type="submission" date="2018-06" db="EMBL/GenBank/DDBJ databases">
        <authorList>
            <consortium name="Pathogen Informatics"/>
            <person name="Doyle S."/>
        </authorList>
    </citation>
    <scope>NUCLEOTIDE SEQUENCE [LARGE SCALE GENOMIC DNA]</scope>
    <source>
        <strain evidence="2 3">NCTC11842</strain>
    </source>
</reference>
<dbReference type="Proteomes" id="UP000250443">
    <property type="component" value="Unassembled WGS sequence"/>
</dbReference>
<keyword evidence="1" id="KW-0732">Signal</keyword>
<dbReference type="InterPro" id="IPR031618">
    <property type="entry name" value="T4SS_TraI"/>
</dbReference>
<proteinExistence type="predicted"/>
<dbReference type="Pfam" id="PF16932">
    <property type="entry name" value="T4SS_TraI"/>
    <property type="match status" value="1"/>
</dbReference>
<sequence length="286" mass="32710">MKFSTVAFSLLFILSAHSALAASQETAVSADEAMAEIKQKARETPTADMSDDKRAELTKQQLMSEAGHNYGVQLGRYNHWLALIDAMDRTAIKLDQAFPFGRLYLRNGTLQPPILDAGEDYRSIEDEGRLRRLVKQNYRTLVQARFKNAPMTWRDFMLPDDLAKPPLPRETMLPQNSTQTELWDRAMRSGMEQGRQMARDECDLRTEALQRAFRGLLLYRFLARQGMVEPPKVIERKPGEVITNQKGDELLVGVQEEVISQDAYFVAEPGRWKPIDYGFVEPGERR</sequence>
<feature type="signal peptide" evidence="1">
    <location>
        <begin position="1"/>
        <end position="21"/>
    </location>
</feature>
<name>A0A2X2CC45_PSELU</name>
<dbReference type="AlphaFoldDB" id="A0A2X2CC45"/>
<evidence type="ECO:0000313" key="3">
    <source>
        <dbReference type="Proteomes" id="UP000250443"/>
    </source>
</evidence>
<organism evidence="2 3">
    <name type="scientific">Pseudomonas luteola</name>
    <dbReference type="NCBI Taxonomy" id="47886"/>
    <lineage>
        <taxon>Bacteria</taxon>
        <taxon>Pseudomonadati</taxon>
        <taxon>Pseudomonadota</taxon>
        <taxon>Gammaproteobacteria</taxon>
        <taxon>Pseudomonadales</taxon>
        <taxon>Pseudomonadaceae</taxon>
        <taxon>Pseudomonas</taxon>
    </lineage>
</organism>
<dbReference type="EMBL" id="UAUF01000010">
    <property type="protein sequence ID" value="SPZ04904.1"/>
    <property type="molecule type" value="Genomic_DNA"/>
</dbReference>
<dbReference type="RefSeq" id="WP_074828635.1">
    <property type="nucleotide sequence ID" value="NZ_DAMAAI010000016.1"/>
</dbReference>
<gene>
    <name evidence="2" type="ORF">NCTC11842_01424</name>
</gene>
<feature type="chain" id="PRO_5016125775" evidence="1">
    <location>
        <begin position="22"/>
        <end position="286"/>
    </location>
</feature>
<evidence type="ECO:0000313" key="2">
    <source>
        <dbReference type="EMBL" id="SPZ04904.1"/>
    </source>
</evidence>
<dbReference type="GeneID" id="300269617"/>
<accession>A0A2X2CC45</accession>
<protein>
    <submittedName>
        <fullName evidence="2">TraI protein</fullName>
    </submittedName>
</protein>
<evidence type="ECO:0000256" key="1">
    <source>
        <dbReference type="SAM" id="SignalP"/>
    </source>
</evidence>